<reference evidence="1" key="1">
    <citation type="submission" date="2020-07" db="EMBL/GenBank/DDBJ databases">
        <title>Multicomponent nature underlies the extraordinary mechanical properties of spider dragline silk.</title>
        <authorList>
            <person name="Kono N."/>
            <person name="Nakamura H."/>
            <person name="Mori M."/>
            <person name="Yoshida Y."/>
            <person name="Ohtoshi R."/>
            <person name="Malay A.D."/>
            <person name="Moran D.A.P."/>
            <person name="Tomita M."/>
            <person name="Numata K."/>
            <person name="Arakawa K."/>
        </authorList>
    </citation>
    <scope>NUCLEOTIDE SEQUENCE</scope>
</reference>
<evidence type="ECO:0000313" key="2">
    <source>
        <dbReference type="Proteomes" id="UP000887116"/>
    </source>
</evidence>
<evidence type="ECO:0000313" key="1">
    <source>
        <dbReference type="EMBL" id="GFQ68933.1"/>
    </source>
</evidence>
<keyword evidence="2" id="KW-1185">Reference proteome</keyword>
<organism evidence="1 2">
    <name type="scientific">Trichonephila clavata</name>
    <name type="common">Joro spider</name>
    <name type="synonym">Nephila clavata</name>
    <dbReference type="NCBI Taxonomy" id="2740835"/>
    <lineage>
        <taxon>Eukaryota</taxon>
        <taxon>Metazoa</taxon>
        <taxon>Ecdysozoa</taxon>
        <taxon>Arthropoda</taxon>
        <taxon>Chelicerata</taxon>
        <taxon>Arachnida</taxon>
        <taxon>Araneae</taxon>
        <taxon>Araneomorphae</taxon>
        <taxon>Entelegynae</taxon>
        <taxon>Araneoidea</taxon>
        <taxon>Nephilidae</taxon>
        <taxon>Trichonephila</taxon>
    </lineage>
</organism>
<dbReference type="AlphaFoldDB" id="A0A8X6F258"/>
<feature type="non-terminal residue" evidence="1">
    <location>
        <position position="1"/>
    </location>
</feature>
<protein>
    <submittedName>
        <fullName evidence="1">Uncharacterized protein</fullName>
    </submittedName>
</protein>
<sequence>LGLNSRVQLILQCPSPSAAFSMEFYQYKQKSHLRLSLVHRKYGTK</sequence>
<name>A0A8X6F258_TRICU</name>
<comment type="caution">
    <text evidence="1">The sequence shown here is derived from an EMBL/GenBank/DDBJ whole genome shotgun (WGS) entry which is preliminary data.</text>
</comment>
<gene>
    <name evidence="1" type="ORF">TNCT_295971</name>
</gene>
<accession>A0A8X6F258</accession>
<dbReference type="Proteomes" id="UP000887116">
    <property type="component" value="Unassembled WGS sequence"/>
</dbReference>
<dbReference type="EMBL" id="BMAO01000746">
    <property type="protein sequence ID" value="GFQ68933.1"/>
    <property type="molecule type" value="Genomic_DNA"/>
</dbReference>
<proteinExistence type="predicted"/>